<proteinExistence type="predicted"/>
<sequence length="278" mass="27844">MSTPSLTFRLGPHTYTALLPAPSLALLPQPTTTQTLTLSGGALQLPGGSVSLATNGLVPMSSAPESAIGYHTTVLVVAVATATVGTRTLTAIVTGFPTKGASAVSGGGSWVVGGQTLVTSLSEGLVIGGERTVGWGTTTLTRAVPIETTKKPGAAGDGGSVSGSRYQMGTRVFSADERGGLGGQVVESTVTSVSGERPTALASGEEDEVEGGQRGSGSMAMTMTATVTETERETTTVLVTAIPTTMGPARGRGGRVDVKRKVVGLGVLVSVLVGVVCW</sequence>
<name>A0A1Y6LUP8_ZYMTR</name>
<organism evidence="2 3">
    <name type="scientific">Zymoseptoria tritici ST99CH_1A5</name>
    <dbReference type="NCBI Taxonomy" id="1276529"/>
    <lineage>
        <taxon>Eukaryota</taxon>
        <taxon>Fungi</taxon>
        <taxon>Dikarya</taxon>
        <taxon>Ascomycota</taxon>
        <taxon>Pezizomycotina</taxon>
        <taxon>Dothideomycetes</taxon>
        <taxon>Dothideomycetidae</taxon>
        <taxon>Mycosphaerellales</taxon>
        <taxon>Mycosphaerellaceae</taxon>
        <taxon>Zymoseptoria</taxon>
    </lineage>
</organism>
<protein>
    <submittedName>
        <fullName evidence="2">Uncharacterized protein</fullName>
    </submittedName>
</protein>
<feature type="region of interest" description="Disordered" evidence="1">
    <location>
        <begin position="189"/>
        <end position="220"/>
    </location>
</feature>
<evidence type="ECO:0000256" key="1">
    <source>
        <dbReference type="SAM" id="MobiDB-lite"/>
    </source>
</evidence>
<gene>
    <name evidence="2" type="ORF">ZT1A5_G8592</name>
</gene>
<accession>A0A1Y6LUP8</accession>
<dbReference type="EMBL" id="LT882683">
    <property type="protein sequence ID" value="SMY27148.1"/>
    <property type="molecule type" value="Genomic_DNA"/>
</dbReference>
<dbReference type="AlphaFoldDB" id="A0A1Y6LUP8"/>
<dbReference type="Proteomes" id="UP000215453">
    <property type="component" value="Chromosome 8"/>
</dbReference>
<evidence type="ECO:0000313" key="3">
    <source>
        <dbReference type="Proteomes" id="UP000215453"/>
    </source>
</evidence>
<reference evidence="2 3" key="1">
    <citation type="submission" date="2016-10" db="EMBL/GenBank/DDBJ databases">
        <authorList>
            <person name="Varghese N."/>
        </authorList>
    </citation>
    <scope>NUCLEOTIDE SEQUENCE [LARGE SCALE GENOMIC DNA]</scope>
</reference>
<evidence type="ECO:0000313" key="2">
    <source>
        <dbReference type="EMBL" id="SMY27148.1"/>
    </source>
</evidence>